<keyword evidence="1" id="KW-0805">Transcription regulation</keyword>
<dbReference type="PRINTS" id="PR00455">
    <property type="entry name" value="HTHTETR"/>
</dbReference>
<feature type="domain" description="HTH tetR-type" evidence="5">
    <location>
        <begin position="15"/>
        <end position="74"/>
    </location>
</feature>
<comment type="caution">
    <text evidence="6">The sequence shown here is derived from an EMBL/GenBank/DDBJ whole genome shotgun (WGS) entry which is preliminary data.</text>
</comment>
<keyword evidence="7" id="KW-1185">Reference proteome</keyword>
<evidence type="ECO:0000313" key="7">
    <source>
        <dbReference type="Proteomes" id="UP001499993"/>
    </source>
</evidence>
<evidence type="ECO:0000256" key="3">
    <source>
        <dbReference type="ARBA" id="ARBA00023163"/>
    </source>
</evidence>
<dbReference type="InterPro" id="IPR009057">
    <property type="entry name" value="Homeodomain-like_sf"/>
</dbReference>
<evidence type="ECO:0000256" key="4">
    <source>
        <dbReference type="PROSITE-ProRule" id="PRU00335"/>
    </source>
</evidence>
<dbReference type="InterPro" id="IPR001647">
    <property type="entry name" value="HTH_TetR"/>
</dbReference>
<reference evidence="7" key="1">
    <citation type="journal article" date="2019" name="Int. J. Syst. Evol. Microbiol.">
        <title>The Global Catalogue of Microorganisms (GCM) 10K type strain sequencing project: providing services to taxonomists for standard genome sequencing and annotation.</title>
        <authorList>
            <consortium name="The Broad Institute Genomics Platform"/>
            <consortium name="The Broad Institute Genome Sequencing Center for Infectious Disease"/>
            <person name="Wu L."/>
            <person name="Ma J."/>
        </authorList>
    </citation>
    <scope>NUCLEOTIDE SEQUENCE [LARGE SCALE GENOMIC DNA]</scope>
    <source>
        <strain evidence="7">JCM 18123</strain>
    </source>
</reference>
<keyword evidence="3" id="KW-0804">Transcription</keyword>
<dbReference type="EMBL" id="BAABIK010000014">
    <property type="protein sequence ID" value="GAA4944061.1"/>
    <property type="molecule type" value="Genomic_DNA"/>
</dbReference>
<dbReference type="InterPro" id="IPR049445">
    <property type="entry name" value="TetR_SbtR-like_C"/>
</dbReference>
<dbReference type="PANTHER" id="PTHR30055:SF234">
    <property type="entry name" value="HTH-TYPE TRANSCRIPTIONAL REGULATOR BETI"/>
    <property type="match status" value="1"/>
</dbReference>
<protein>
    <submittedName>
        <fullName evidence="6">TetR/AcrR family transcriptional regulator</fullName>
    </submittedName>
</protein>
<feature type="DNA-binding region" description="H-T-H motif" evidence="4">
    <location>
        <begin position="37"/>
        <end position="56"/>
    </location>
</feature>
<dbReference type="SUPFAM" id="SSF46689">
    <property type="entry name" value="Homeodomain-like"/>
    <property type="match status" value="1"/>
</dbReference>
<dbReference type="InterPro" id="IPR036271">
    <property type="entry name" value="Tet_transcr_reg_TetR-rel_C_sf"/>
</dbReference>
<dbReference type="Proteomes" id="UP001499993">
    <property type="component" value="Unassembled WGS sequence"/>
</dbReference>
<dbReference type="Pfam" id="PF21597">
    <property type="entry name" value="TetR_C_43"/>
    <property type="match status" value="1"/>
</dbReference>
<name>A0ABP9GR90_9ACTN</name>
<proteinExistence type="predicted"/>
<accession>A0ABP9GR90</accession>
<dbReference type="Gene3D" id="1.10.357.10">
    <property type="entry name" value="Tetracycline Repressor, domain 2"/>
    <property type="match status" value="1"/>
</dbReference>
<evidence type="ECO:0000259" key="5">
    <source>
        <dbReference type="PROSITE" id="PS50977"/>
    </source>
</evidence>
<dbReference type="PROSITE" id="PS50977">
    <property type="entry name" value="HTH_TETR_2"/>
    <property type="match status" value="1"/>
</dbReference>
<organism evidence="6 7">
    <name type="scientific">Streptomonospora halophila</name>
    <dbReference type="NCBI Taxonomy" id="427369"/>
    <lineage>
        <taxon>Bacteria</taxon>
        <taxon>Bacillati</taxon>
        <taxon>Actinomycetota</taxon>
        <taxon>Actinomycetes</taxon>
        <taxon>Streptosporangiales</taxon>
        <taxon>Nocardiopsidaceae</taxon>
        <taxon>Streptomonospora</taxon>
    </lineage>
</organism>
<evidence type="ECO:0000256" key="1">
    <source>
        <dbReference type="ARBA" id="ARBA00023015"/>
    </source>
</evidence>
<dbReference type="Pfam" id="PF00440">
    <property type="entry name" value="TetR_N"/>
    <property type="match status" value="1"/>
</dbReference>
<evidence type="ECO:0000313" key="6">
    <source>
        <dbReference type="EMBL" id="GAA4944061.1"/>
    </source>
</evidence>
<dbReference type="SUPFAM" id="SSF48498">
    <property type="entry name" value="Tetracyclin repressor-like, C-terminal domain"/>
    <property type="match status" value="1"/>
</dbReference>
<keyword evidence="2 4" id="KW-0238">DNA-binding</keyword>
<evidence type="ECO:0000256" key="2">
    <source>
        <dbReference type="ARBA" id="ARBA00023125"/>
    </source>
</evidence>
<dbReference type="PANTHER" id="PTHR30055">
    <property type="entry name" value="HTH-TYPE TRANSCRIPTIONAL REGULATOR RUTR"/>
    <property type="match status" value="1"/>
</dbReference>
<sequence>MADAAQRRLPRADARRNRERILAAAVRVFTTDGLDAHLERIAKEAGVGSATLYRNFPTREALIEATYRHEVAELCDAVPDLLATKPPFEALRAWTRLFLDYATAKYGMIDALRAIAAKGNNPYGNSREMIQAALNSLMDACATATTIRTDVTSIDVAAALEGIALTSAGPEHRQRAERLLDLTLDGLQARPSPRISD</sequence>
<gene>
    <name evidence="6" type="ORF">GCM10023224_28680</name>
</gene>
<dbReference type="RefSeq" id="WP_344146074.1">
    <property type="nucleotide sequence ID" value="NZ_BAABIK010000014.1"/>
</dbReference>
<dbReference type="InterPro" id="IPR050109">
    <property type="entry name" value="HTH-type_TetR-like_transc_reg"/>
</dbReference>